<dbReference type="SUPFAM" id="SSF53335">
    <property type="entry name" value="S-adenosyl-L-methionine-dependent methyltransferases"/>
    <property type="match status" value="1"/>
</dbReference>
<dbReference type="GO" id="GO:0009307">
    <property type="term" value="P:DNA restriction-modification system"/>
    <property type="evidence" value="ECO:0007669"/>
    <property type="project" value="InterPro"/>
</dbReference>
<dbReference type="GO" id="GO:0009007">
    <property type="term" value="F:site-specific DNA-methyltransferase (adenine-specific) activity"/>
    <property type="evidence" value="ECO:0007669"/>
    <property type="project" value="UniProtKB-EC"/>
</dbReference>
<dbReference type="PRINTS" id="PR00505">
    <property type="entry name" value="D12N6MTFRASE"/>
</dbReference>
<keyword evidence="3" id="KW-0949">S-adenosyl-L-methionine</keyword>
<keyword evidence="4" id="KW-0472">Membrane</keyword>
<protein>
    <submittedName>
        <fullName evidence="5">DNA adenine methylase</fullName>
    </submittedName>
</protein>
<keyword evidence="4" id="KW-1133">Transmembrane helix</keyword>
<evidence type="ECO:0000313" key="5">
    <source>
        <dbReference type="EMBL" id="NOH14854.1"/>
    </source>
</evidence>
<dbReference type="GO" id="GO:0006298">
    <property type="term" value="P:mismatch repair"/>
    <property type="evidence" value="ECO:0007669"/>
    <property type="project" value="TreeGrafter"/>
</dbReference>
<keyword evidence="4" id="KW-0812">Transmembrane</keyword>
<sequence length="251" mass="29689">MLKPPICRMGGKSKLRKTIIAMIPGHTCYVELFFGAGWVYFGKEPSKVEVINDIDKELINLFKMIKYHAPEIERQLQYEFSGRDIFDEYKNVEVGYLTEIHRAVRFLYLITQSFGGKGNNYGYGTSTKPGPQIFYKNVLNDLKERLRNTYVENLSFEKIIDKYDREYTFFFCDPPYFETTGYGNEFGEKEHLILRDKLKSLRGKFLLTINDHKKVREWYKDFNIKEVTVNYSVSKEKKARGKYNELIITNY</sequence>
<evidence type="ECO:0000256" key="1">
    <source>
        <dbReference type="ARBA" id="ARBA00022603"/>
    </source>
</evidence>
<dbReference type="AlphaFoldDB" id="A0A7Y3XVM4"/>
<evidence type="ECO:0000313" key="6">
    <source>
        <dbReference type="Proteomes" id="UP000528432"/>
    </source>
</evidence>
<reference evidence="5 6" key="1">
    <citation type="submission" date="2020-05" db="EMBL/GenBank/DDBJ databases">
        <title>Draft genome sequence of Clostridium cochlearium strain AGROS13 isolated from a sheep dairy farm in New Zealand.</title>
        <authorList>
            <person name="Gupta T.B."/>
            <person name="Jauregui R."/>
            <person name="Risson A.N."/>
            <person name="Brightwell G."/>
            <person name="Maclean P."/>
        </authorList>
    </citation>
    <scope>NUCLEOTIDE SEQUENCE [LARGE SCALE GENOMIC DNA]</scope>
    <source>
        <strain evidence="5 6">AGROS13</strain>
    </source>
</reference>
<dbReference type="GO" id="GO:1904047">
    <property type="term" value="F:S-adenosyl-L-methionine binding"/>
    <property type="evidence" value="ECO:0007669"/>
    <property type="project" value="TreeGrafter"/>
</dbReference>
<keyword evidence="1 5" id="KW-0489">Methyltransferase</keyword>
<evidence type="ECO:0000256" key="2">
    <source>
        <dbReference type="ARBA" id="ARBA00022679"/>
    </source>
</evidence>
<organism evidence="5 6">
    <name type="scientific">Clostridium cochlearium</name>
    <dbReference type="NCBI Taxonomy" id="1494"/>
    <lineage>
        <taxon>Bacteria</taxon>
        <taxon>Bacillati</taxon>
        <taxon>Bacillota</taxon>
        <taxon>Clostridia</taxon>
        <taxon>Eubacteriales</taxon>
        <taxon>Clostridiaceae</taxon>
        <taxon>Clostridium</taxon>
    </lineage>
</organism>
<evidence type="ECO:0000256" key="4">
    <source>
        <dbReference type="SAM" id="Phobius"/>
    </source>
</evidence>
<accession>A0A7Y3XVM4</accession>
<dbReference type="InterPro" id="IPR012263">
    <property type="entry name" value="M_m6A_EcoRV"/>
</dbReference>
<feature type="transmembrane region" description="Helical" evidence="4">
    <location>
        <begin position="20"/>
        <end position="41"/>
    </location>
</feature>
<dbReference type="Proteomes" id="UP000528432">
    <property type="component" value="Unassembled WGS sequence"/>
</dbReference>
<dbReference type="Gene3D" id="3.40.50.150">
    <property type="entry name" value="Vaccinia Virus protein VP39"/>
    <property type="match status" value="2"/>
</dbReference>
<comment type="caution">
    <text evidence="5">The sequence shown here is derived from an EMBL/GenBank/DDBJ whole genome shotgun (WGS) entry which is preliminary data.</text>
</comment>
<dbReference type="NCBIfam" id="TIGR00571">
    <property type="entry name" value="dam"/>
    <property type="match status" value="1"/>
</dbReference>
<gene>
    <name evidence="5" type="ORF">HMJ28_00365</name>
</gene>
<proteinExistence type="predicted"/>
<name>A0A7Y3XVM4_CLOCO</name>
<evidence type="ECO:0000256" key="3">
    <source>
        <dbReference type="ARBA" id="ARBA00022691"/>
    </source>
</evidence>
<dbReference type="PIRSF" id="PIRSF000398">
    <property type="entry name" value="M_m6A_EcoRV"/>
    <property type="match status" value="1"/>
</dbReference>
<dbReference type="InterPro" id="IPR012327">
    <property type="entry name" value="MeTrfase_D12"/>
</dbReference>
<dbReference type="PANTHER" id="PTHR30481">
    <property type="entry name" value="DNA ADENINE METHYLASE"/>
    <property type="match status" value="1"/>
</dbReference>
<dbReference type="InterPro" id="IPR029063">
    <property type="entry name" value="SAM-dependent_MTases_sf"/>
</dbReference>
<dbReference type="Pfam" id="PF02086">
    <property type="entry name" value="MethyltransfD12"/>
    <property type="match status" value="1"/>
</dbReference>
<dbReference type="RefSeq" id="WP_171302605.1">
    <property type="nucleotide sequence ID" value="NZ_JABFIF010000001.1"/>
</dbReference>
<dbReference type="EMBL" id="JABFIF010000001">
    <property type="protein sequence ID" value="NOH14854.1"/>
    <property type="molecule type" value="Genomic_DNA"/>
</dbReference>
<dbReference type="PANTHER" id="PTHR30481:SF4">
    <property type="entry name" value="SITE-SPECIFIC DNA-METHYLTRANSFERASE (ADENINE-SPECIFIC)"/>
    <property type="match status" value="1"/>
</dbReference>
<dbReference type="GO" id="GO:0043565">
    <property type="term" value="F:sequence-specific DNA binding"/>
    <property type="evidence" value="ECO:0007669"/>
    <property type="project" value="TreeGrafter"/>
</dbReference>
<keyword evidence="2" id="KW-0808">Transferase</keyword>
<dbReference type="GO" id="GO:0032259">
    <property type="term" value="P:methylation"/>
    <property type="evidence" value="ECO:0007669"/>
    <property type="project" value="UniProtKB-KW"/>
</dbReference>